<proteinExistence type="predicted"/>
<reference evidence="1 2" key="1">
    <citation type="submission" date="2024-02" db="EMBL/GenBank/DDBJ databases">
        <authorList>
            <person name="Vignale AGUSTIN F."/>
            <person name="Sosa J E."/>
            <person name="Modenutti C."/>
        </authorList>
    </citation>
    <scope>NUCLEOTIDE SEQUENCE [LARGE SCALE GENOMIC DNA]</scope>
</reference>
<dbReference type="PANTHER" id="PTHR31429">
    <property type="entry name" value="WRKY TRANSCRIPTION FACTOR 36-RELATED"/>
    <property type="match status" value="1"/>
</dbReference>
<comment type="caution">
    <text evidence="1">The sequence shown here is derived from an EMBL/GenBank/DDBJ whole genome shotgun (WGS) entry which is preliminary data.</text>
</comment>
<name>A0ABC8SES1_9AQUA</name>
<evidence type="ECO:0000313" key="2">
    <source>
        <dbReference type="Proteomes" id="UP001642360"/>
    </source>
</evidence>
<dbReference type="EMBL" id="CAUOFW020002725">
    <property type="protein sequence ID" value="CAK9155691.1"/>
    <property type="molecule type" value="Genomic_DNA"/>
</dbReference>
<sequence>MSILITTYEGTHNHPLPISATAMASTTAAAACMLTSGSSISGSIPSRSVTNTTAATDLHGQNFYLSNNSKSSQFYLGNSSISSSHSCPTIILDLTSNSLSSSSHVNRIPTNFPSRYPSANLNFSSLESNPLPTSWSNGVLSYGTQAQHYNKNQIGSFSFGKQPQENLYLSHMQKNVPTPTQQSLPPDTIAAATKAITSDPSFQSALAAALTSIIGSGNGGGGTVGNHGGGDKFGPNLKLGESFPVASNFPSTSNASKCSSSYLNKSTSAANSQAGNLMFLPPSLPFSTSKSKSTSPSDNRDHII</sequence>
<organism evidence="1 2">
    <name type="scientific">Ilex paraguariensis</name>
    <name type="common">yerba mate</name>
    <dbReference type="NCBI Taxonomy" id="185542"/>
    <lineage>
        <taxon>Eukaryota</taxon>
        <taxon>Viridiplantae</taxon>
        <taxon>Streptophyta</taxon>
        <taxon>Embryophyta</taxon>
        <taxon>Tracheophyta</taxon>
        <taxon>Spermatophyta</taxon>
        <taxon>Magnoliopsida</taxon>
        <taxon>eudicotyledons</taxon>
        <taxon>Gunneridae</taxon>
        <taxon>Pentapetalae</taxon>
        <taxon>asterids</taxon>
        <taxon>campanulids</taxon>
        <taxon>Aquifoliales</taxon>
        <taxon>Aquifoliaceae</taxon>
        <taxon>Ilex</taxon>
    </lineage>
</organism>
<evidence type="ECO:0000313" key="1">
    <source>
        <dbReference type="EMBL" id="CAK9155691.1"/>
    </source>
</evidence>
<protein>
    <recommendedName>
        <fullName evidence="3">WRKY domain-containing protein</fullName>
    </recommendedName>
</protein>
<dbReference type="Proteomes" id="UP001642360">
    <property type="component" value="Unassembled WGS sequence"/>
</dbReference>
<accession>A0ABC8SES1</accession>
<keyword evidence="2" id="KW-1185">Reference proteome</keyword>
<dbReference type="InterPro" id="IPR044810">
    <property type="entry name" value="WRKY_plant"/>
</dbReference>
<evidence type="ECO:0008006" key="3">
    <source>
        <dbReference type="Google" id="ProtNLM"/>
    </source>
</evidence>
<dbReference type="PANTHER" id="PTHR31429:SF86">
    <property type="entry name" value="WRKY TRANSCRIPTION FACTOR 61-RELATED"/>
    <property type="match status" value="1"/>
</dbReference>
<dbReference type="AlphaFoldDB" id="A0ABC8SES1"/>
<gene>
    <name evidence="1" type="ORF">ILEXP_LOCUS24098</name>
</gene>